<proteinExistence type="predicted"/>
<comment type="caution">
    <text evidence="1">The sequence shown here is derived from an EMBL/GenBank/DDBJ whole genome shotgun (WGS) entry which is preliminary data.</text>
</comment>
<evidence type="ECO:0000313" key="2">
    <source>
        <dbReference type="Proteomes" id="UP000553059"/>
    </source>
</evidence>
<organism evidence="1 2">
    <name type="scientific">Desulfitobacterium dehalogenans</name>
    <dbReference type="NCBI Taxonomy" id="36854"/>
    <lineage>
        <taxon>Bacteria</taxon>
        <taxon>Bacillati</taxon>
        <taxon>Bacillota</taxon>
        <taxon>Clostridia</taxon>
        <taxon>Eubacteriales</taxon>
        <taxon>Desulfitobacteriaceae</taxon>
        <taxon>Desulfitobacterium</taxon>
    </lineage>
</organism>
<accession>A0A7C6Z5J1</accession>
<evidence type="ECO:0000313" key="1">
    <source>
        <dbReference type="EMBL" id="HHY27705.1"/>
    </source>
</evidence>
<gene>
    <name evidence="1" type="ORF">GX523_13370</name>
</gene>
<reference evidence="1 2" key="1">
    <citation type="journal article" date="2020" name="Biotechnol. Biofuels">
        <title>New insights from the biogas microbiome by comprehensive genome-resolved metagenomics of nearly 1600 species originating from multiple anaerobic digesters.</title>
        <authorList>
            <person name="Campanaro S."/>
            <person name="Treu L."/>
            <person name="Rodriguez-R L.M."/>
            <person name="Kovalovszki A."/>
            <person name="Ziels R.M."/>
            <person name="Maus I."/>
            <person name="Zhu X."/>
            <person name="Kougias P.G."/>
            <person name="Basile A."/>
            <person name="Luo G."/>
            <person name="Schluter A."/>
            <person name="Konstantinidis K.T."/>
            <person name="Angelidaki I."/>
        </authorList>
    </citation>
    <scope>NUCLEOTIDE SEQUENCE [LARGE SCALE GENOMIC DNA]</scope>
    <source>
        <strain evidence="1">AS05jafATM_4</strain>
    </source>
</reference>
<sequence>MIAKIQYISEQDRKNVIDSNPNKVLIEEQNILEGNFLIFSDVRPNEFILRDIKDNTDIIILKQEGIL</sequence>
<dbReference type="EMBL" id="DUTF01000289">
    <property type="protein sequence ID" value="HHY27705.1"/>
    <property type="molecule type" value="Genomic_DNA"/>
</dbReference>
<dbReference type="AlphaFoldDB" id="A0A7C6Z5J1"/>
<protein>
    <submittedName>
        <fullName evidence="1">Uncharacterized protein</fullName>
    </submittedName>
</protein>
<dbReference type="Proteomes" id="UP000553059">
    <property type="component" value="Unassembled WGS sequence"/>
</dbReference>
<name>A0A7C6Z5J1_9FIRM</name>